<proteinExistence type="predicted"/>
<dbReference type="OrthoDB" id="4210699at2"/>
<dbReference type="AlphaFoldDB" id="A0A1H1TA00"/>
<reference evidence="1 2" key="1">
    <citation type="submission" date="2016-10" db="EMBL/GenBank/DDBJ databases">
        <authorList>
            <person name="de Groot N.N."/>
        </authorList>
    </citation>
    <scope>NUCLEOTIDE SEQUENCE [LARGE SCALE GENOMIC DNA]</scope>
    <source>
        <strain evidence="1 2">DSM 21741</strain>
    </source>
</reference>
<keyword evidence="2" id="KW-1185">Reference proteome</keyword>
<evidence type="ECO:0000313" key="2">
    <source>
        <dbReference type="Proteomes" id="UP000199092"/>
    </source>
</evidence>
<gene>
    <name evidence="1" type="ORF">SAMN04488543_1975</name>
</gene>
<organism evidence="1 2">
    <name type="scientific">Friedmanniella luteola</name>
    <dbReference type="NCBI Taxonomy" id="546871"/>
    <lineage>
        <taxon>Bacteria</taxon>
        <taxon>Bacillati</taxon>
        <taxon>Actinomycetota</taxon>
        <taxon>Actinomycetes</taxon>
        <taxon>Propionibacteriales</taxon>
        <taxon>Nocardioidaceae</taxon>
        <taxon>Friedmanniella</taxon>
    </lineage>
</organism>
<protein>
    <submittedName>
        <fullName evidence="1">Uncharacterized protein</fullName>
    </submittedName>
</protein>
<accession>A0A1H1TA00</accession>
<evidence type="ECO:0000313" key="1">
    <source>
        <dbReference type="EMBL" id="SDS56973.1"/>
    </source>
</evidence>
<dbReference type="EMBL" id="LT629749">
    <property type="protein sequence ID" value="SDS56973.1"/>
    <property type="molecule type" value="Genomic_DNA"/>
</dbReference>
<sequence>MTESREVAGGQPAIKDLEPLVGRWRQVVDAPRHVEEKVEGDMTLEWLRARRWCSSARSSRTRCLPRASS</sequence>
<name>A0A1H1TA00_9ACTN</name>
<dbReference type="Proteomes" id="UP000199092">
    <property type="component" value="Chromosome I"/>
</dbReference>
<dbReference type="RefSeq" id="WP_091412517.1">
    <property type="nucleotide sequence ID" value="NZ_LT629749.1"/>
</dbReference>